<comment type="caution">
    <text evidence="1">The sequence shown here is derived from an EMBL/GenBank/DDBJ whole genome shotgun (WGS) entry which is preliminary data.</text>
</comment>
<evidence type="ECO:0000313" key="1">
    <source>
        <dbReference type="EMBL" id="GFD60965.1"/>
    </source>
</evidence>
<feature type="non-terminal residue" evidence="1">
    <location>
        <position position="1"/>
    </location>
</feature>
<reference evidence="1" key="1">
    <citation type="journal article" date="2019" name="Sci. Rep.">
        <title>Draft genome of Tanacetum cinerariifolium, the natural source of mosquito coil.</title>
        <authorList>
            <person name="Yamashiro T."/>
            <person name="Shiraishi A."/>
            <person name="Satake H."/>
            <person name="Nakayama K."/>
        </authorList>
    </citation>
    <scope>NUCLEOTIDE SEQUENCE</scope>
</reference>
<protein>
    <submittedName>
        <fullName evidence="1">Uncharacterized protein</fullName>
    </submittedName>
</protein>
<dbReference type="EMBL" id="BKCJ011884967">
    <property type="protein sequence ID" value="GFD60965.1"/>
    <property type="molecule type" value="Genomic_DNA"/>
</dbReference>
<accession>A0A699XM46</accession>
<dbReference type="AlphaFoldDB" id="A0A699XM46"/>
<organism evidence="1">
    <name type="scientific">Tanacetum cinerariifolium</name>
    <name type="common">Dalmatian daisy</name>
    <name type="synonym">Chrysanthemum cinerariifolium</name>
    <dbReference type="NCBI Taxonomy" id="118510"/>
    <lineage>
        <taxon>Eukaryota</taxon>
        <taxon>Viridiplantae</taxon>
        <taxon>Streptophyta</taxon>
        <taxon>Embryophyta</taxon>
        <taxon>Tracheophyta</taxon>
        <taxon>Spermatophyta</taxon>
        <taxon>Magnoliopsida</taxon>
        <taxon>eudicotyledons</taxon>
        <taxon>Gunneridae</taxon>
        <taxon>Pentapetalae</taxon>
        <taxon>asterids</taxon>
        <taxon>campanulids</taxon>
        <taxon>Asterales</taxon>
        <taxon>Asteraceae</taxon>
        <taxon>Asteroideae</taxon>
        <taxon>Anthemideae</taxon>
        <taxon>Anthemidinae</taxon>
        <taxon>Tanacetum</taxon>
    </lineage>
</organism>
<sequence>QAALYVERVRINHGDGRAERPPHVGDPHLARPATATARLVAAQQRGADQRWRALGGGVVPGLVAGAHDPAA</sequence>
<name>A0A699XM46_TANCI</name>
<proteinExistence type="predicted"/>
<gene>
    <name evidence="1" type="ORF">Tci_932934</name>
</gene>